<evidence type="ECO:0000313" key="1">
    <source>
        <dbReference type="EMBL" id="MBH0236448.1"/>
    </source>
</evidence>
<dbReference type="AlphaFoldDB" id="A0A931HZC5"/>
<sequence>MEIMDKYKLGFSLDGFDPFTGYQMVPAHNGARDLVAKTDDVTGLIVVNDANKARIGNFRAQSTGAPLQVSDLGSLGRAARLPPRSEIRFTVFGSSPGFTFLTFKDEGGSLPTEGSFTISVKEVKRYKFFFAFLSDPLRKDVRGRIEPRFIMDKVRPIFEKQANVELEEFGHMRDVMVPHDIGNPIVPSKKVRGNMDVEDAIRFATGKELLDLVDFAVYPCWSVERNSGGSGTLGLTIDDGTQPVVFIELLAGGFDRYVHVIAHEIGHALHLHHSNRGLMFPTDASTSNFVAADEIEVLNPAP</sequence>
<dbReference type="EMBL" id="JADZLT010000037">
    <property type="protein sequence ID" value="MBH0236448.1"/>
    <property type="molecule type" value="Genomic_DNA"/>
</dbReference>
<evidence type="ECO:0000313" key="2">
    <source>
        <dbReference type="Proteomes" id="UP000631694"/>
    </source>
</evidence>
<accession>A0A931HZC5</accession>
<reference evidence="1" key="1">
    <citation type="submission" date="2020-12" db="EMBL/GenBank/DDBJ databases">
        <title>Methylobrevis albus sp. nov., isolated from fresh water lack sediment.</title>
        <authorList>
            <person name="Zou Q."/>
        </authorList>
    </citation>
    <scope>NUCLEOTIDE SEQUENCE</scope>
    <source>
        <strain evidence="1">L22</strain>
    </source>
</reference>
<name>A0A931HZC5_9HYPH</name>
<dbReference type="Proteomes" id="UP000631694">
    <property type="component" value="Unassembled WGS sequence"/>
</dbReference>
<dbReference type="SUPFAM" id="SSF55486">
    <property type="entry name" value="Metalloproteases ('zincins'), catalytic domain"/>
    <property type="match status" value="1"/>
</dbReference>
<gene>
    <name evidence="1" type="ORF">I5731_01310</name>
</gene>
<proteinExistence type="predicted"/>
<dbReference type="GO" id="GO:0008237">
    <property type="term" value="F:metallopeptidase activity"/>
    <property type="evidence" value="ECO:0007669"/>
    <property type="project" value="InterPro"/>
</dbReference>
<protein>
    <submittedName>
        <fullName evidence="1">Uncharacterized protein</fullName>
    </submittedName>
</protein>
<comment type="caution">
    <text evidence="1">The sequence shown here is derived from an EMBL/GenBank/DDBJ whole genome shotgun (WGS) entry which is preliminary data.</text>
</comment>
<dbReference type="InterPro" id="IPR024079">
    <property type="entry name" value="MetalloPept_cat_dom_sf"/>
</dbReference>
<dbReference type="Gene3D" id="3.40.390.10">
    <property type="entry name" value="Collagenase (Catalytic Domain)"/>
    <property type="match status" value="1"/>
</dbReference>
<organism evidence="1 2">
    <name type="scientific">Methylobrevis albus</name>
    <dbReference type="NCBI Taxonomy" id="2793297"/>
    <lineage>
        <taxon>Bacteria</taxon>
        <taxon>Pseudomonadati</taxon>
        <taxon>Pseudomonadota</taxon>
        <taxon>Alphaproteobacteria</taxon>
        <taxon>Hyphomicrobiales</taxon>
        <taxon>Pleomorphomonadaceae</taxon>
        <taxon>Methylobrevis</taxon>
    </lineage>
</organism>
<dbReference type="RefSeq" id="WP_197309553.1">
    <property type="nucleotide sequence ID" value="NZ_JADZLT010000037.1"/>
</dbReference>
<keyword evidence="2" id="KW-1185">Reference proteome</keyword>